<dbReference type="PANTHER" id="PTHR33164:SF103">
    <property type="entry name" value="REGULATORY PROTEIN MARR"/>
    <property type="match status" value="1"/>
</dbReference>
<evidence type="ECO:0000313" key="2">
    <source>
        <dbReference type="EMBL" id="MBB6349390.1"/>
    </source>
</evidence>
<dbReference type="GO" id="GO:0003700">
    <property type="term" value="F:DNA-binding transcription factor activity"/>
    <property type="evidence" value="ECO:0007669"/>
    <property type="project" value="InterPro"/>
</dbReference>
<dbReference type="Gene3D" id="1.10.10.10">
    <property type="entry name" value="Winged helix-like DNA-binding domain superfamily/Winged helix DNA-binding domain"/>
    <property type="match status" value="1"/>
</dbReference>
<dbReference type="PROSITE" id="PS50995">
    <property type="entry name" value="HTH_MARR_2"/>
    <property type="match status" value="1"/>
</dbReference>
<name>A0A7X0C6G8_9ACTN</name>
<protein>
    <submittedName>
        <fullName evidence="2">DNA-binding MarR family transcriptional regulator</fullName>
    </submittedName>
</protein>
<proteinExistence type="predicted"/>
<keyword evidence="3" id="KW-1185">Reference proteome</keyword>
<reference evidence="2 3" key="1">
    <citation type="submission" date="2020-08" db="EMBL/GenBank/DDBJ databases">
        <title>Sequencing the genomes of 1000 actinobacteria strains.</title>
        <authorList>
            <person name="Klenk H.-P."/>
        </authorList>
    </citation>
    <scope>NUCLEOTIDE SEQUENCE [LARGE SCALE GENOMIC DNA]</scope>
    <source>
        <strain evidence="2 3">DSM 45913</strain>
    </source>
</reference>
<dbReference type="PANTHER" id="PTHR33164">
    <property type="entry name" value="TRANSCRIPTIONAL REGULATOR, MARR FAMILY"/>
    <property type="match status" value="1"/>
</dbReference>
<dbReference type="PRINTS" id="PR00598">
    <property type="entry name" value="HTHMARR"/>
</dbReference>
<keyword evidence="2" id="KW-0238">DNA-binding</keyword>
<dbReference type="AlphaFoldDB" id="A0A7X0C6G8"/>
<organism evidence="2 3">
    <name type="scientific">Nonomuraea muscovyensis</name>
    <dbReference type="NCBI Taxonomy" id="1124761"/>
    <lineage>
        <taxon>Bacteria</taxon>
        <taxon>Bacillati</taxon>
        <taxon>Actinomycetota</taxon>
        <taxon>Actinomycetes</taxon>
        <taxon>Streptosporangiales</taxon>
        <taxon>Streptosporangiaceae</taxon>
        <taxon>Nonomuraea</taxon>
    </lineage>
</organism>
<dbReference type="InterPro" id="IPR039422">
    <property type="entry name" value="MarR/SlyA-like"/>
</dbReference>
<evidence type="ECO:0000313" key="3">
    <source>
        <dbReference type="Proteomes" id="UP000583800"/>
    </source>
</evidence>
<dbReference type="RefSeq" id="WP_185086964.1">
    <property type="nucleotide sequence ID" value="NZ_JACHJB010000002.1"/>
</dbReference>
<dbReference type="Proteomes" id="UP000583800">
    <property type="component" value="Unassembled WGS sequence"/>
</dbReference>
<evidence type="ECO:0000259" key="1">
    <source>
        <dbReference type="PROSITE" id="PS50995"/>
    </source>
</evidence>
<dbReference type="SMART" id="SM00347">
    <property type="entry name" value="HTH_MARR"/>
    <property type="match status" value="1"/>
</dbReference>
<dbReference type="InterPro" id="IPR036390">
    <property type="entry name" value="WH_DNA-bd_sf"/>
</dbReference>
<dbReference type="EMBL" id="JACHJB010000002">
    <property type="protein sequence ID" value="MBB6349390.1"/>
    <property type="molecule type" value="Genomic_DNA"/>
</dbReference>
<dbReference type="InterPro" id="IPR000835">
    <property type="entry name" value="HTH_MarR-typ"/>
</dbReference>
<dbReference type="InterPro" id="IPR036388">
    <property type="entry name" value="WH-like_DNA-bd_sf"/>
</dbReference>
<comment type="caution">
    <text evidence="2">The sequence shown here is derived from an EMBL/GenBank/DDBJ whole genome shotgun (WGS) entry which is preliminary data.</text>
</comment>
<sequence length="139" mass="15721">MNDPELSELLHLVSRRLRHGWLHRLEPLGLSPGQARALRVLIDAGRPLRMVQLADELRIVPRSVTPVIDALEEAGHVRREVDPANRRSTLVVITPSGREVYERAREARRQAGQDLFAVLSEEQRDQLKGLLGAVDAQFR</sequence>
<dbReference type="SUPFAM" id="SSF46785">
    <property type="entry name" value="Winged helix' DNA-binding domain"/>
    <property type="match status" value="1"/>
</dbReference>
<dbReference type="GO" id="GO:0006950">
    <property type="term" value="P:response to stress"/>
    <property type="evidence" value="ECO:0007669"/>
    <property type="project" value="TreeGrafter"/>
</dbReference>
<gene>
    <name evidence="2" type="ORF">FHU36_005935</name>
</gene>
<dbReference type="GO" id="GO:0003677">
    <property type="term" value="F:DNA binding"/>
    <property type="evidence" value="ECO:0007669"/>
    <property type="project" value="UniProtKB-KW"/>
</dbReference>
<accession>A0A7X0C6G8</accession>
<feature type="domain" description="HTH marR-type" evidence="1">
    <location>
        <begin position="3"/>
        <end position="136"/>
    </location>
</feature>
<dbReference type="Pfam" id="PF01047">
    <property type="entry name" value="MarR"/>
    <property type="match status" value="1"/>
</dbReference>